<keyword evidence="2" id="KW-1185">Reference proteome</keyword>
<dbReference type="Proteomes" id="UP000187609">
    <property type="component" value="Unassembled WGS sequence"/>
</dbReference>
<dbReference type="AlphaFoldDB" id="A0A1J6KYX7"/>
<protein>
    <submittedName>
        <fullName evidence="1">Uncharacterized protein</fullName>
    </submittedName>
</protein>
<organism evidence="1 2">
    <name type="scientific">Nicotiana attenuata</name>
    <name type="common">Coyote tobacco</name>
    <dbReference type="NCBI Taxonomy" id="49451"/>
    <lineage>
        <taxon>Eukaryota</taxon>
        <taxon>Viridiplantae</taxon>
        <taxon>Streptophyta</taxon>
        <taxon>Embryophyta</taxon>
        <taxon>Tracheophyta</taxon>
        <taxon>Spermatophyta</taxon>
        <taxon>Magnoliopsida</taxon>
        <taxon>eudicotyledons</taxon>
        <taxon>Gunneridae</taxon>
        <taxon>Pentapetalae</taxon>
        <taxon>asterids</taxon>
        <taxon>lamiids</taxon>
        <taxon>Solanales</taxon>
        <taxon>Solanaceae</taxon>
        <taxon>Nicotianoideae</taxon>
        <taxon>Nicotianeae</taxon>
        <taxon>Nicotiana</taxon>
    </lineage>
</organism>
<accession>A0A1J6KYX7</accession>
<evidence type="ECO:0000313" key="1">
    <source>
        <dbReference type="EMBL" id="OIT26815.1"/>
    </source>
</evidence>
<comment type="caution">
    <text evidence="1">The sequence shown here is derived from an EMBL/GenBank/DDBJ whole genome shotgun (WGS) entry which is preliminary data.</text>
</comment>
<evidence type="ECO:0000313" key="2">
    <source>
        <dbReference type="Proteomes" id="UP000187609"/>
    </source>
</evidence>
<reference evidence="1" key="1">
    <citation type="submission" date="2016-11" db="EMBL/GenBank/DDBJ databases">
        <title>The genome of Nicotiana attenuata.</title>
        <authorList>
            <person name="Xu S."/>
            <person name="Brockmoeller T."/>
            <person name="Gaquerel E."/>
            <person name="Navarro A."/>
            <person name="Kuhl H."/>
            <person name="Gase K."/>
            <person name="Ling Z."/>
            <person name="Zhou W."/>
            <person name="Kreitzer C."/>
            <person name="Stanke M."/>
            <person name="Tang H."/>
            <person name="Lyons E."/>
            <person name="Pandey P."/>
            <person name="Pandey S.P."/>
            <person name="Timmermann B."/>
            <person name="Baldwin I.T."/>
        </authorList>
    </citation>
    <scope>NUCLEOTIDE SEQUENCE [LARGE SCALE GENOMIC DNA]</scope>
    <source>
        <strain evidence="1">UT</strain>
    </source>
</reference>
<sequence>MLLNMHVVQIEMYRPKYSVSLNFCFPADFYKDSPNSLGSFLAHLTSSYFFVHPPCLWNLYMQNKNYTASEGKLIKLHSGVDLPFSAL</sequence>
<proteinExistence type="predicted"/>
<name>A0A1J6KYX7_NICAT</name>
<dbReference type="EMBL" id="MJEQ01002655">
    <property type="protein sequence ID" value="OIT26815.1"/>
    <property type="molecule type" value="Genomic_DNA"/>
</dbReference>
<gene>
    <name evidence="1" type="ORF">A4A49_27446</name>
</gene>
<dbReference type="Gramene" id="OIT26815">
    <property type="protein sequence ID" value="OIT26815"/>
    <property type="gene ID" value="A4A49_27446"/>
</dbReference>